<keyword evidence="1" id="KW-1133">Transmembrane helix</keyword>
<dbReference type="PRINTS" id="PR00702">
    <property type="entry name" value="ACRIFLAVINRP"/>
</dbReference>
<dbReference type="GO" id="GO:0042910">
    <property type="term" value="F:xenobiotic transmembrane transporter activity"/>
    <property type="evidence" value="ECO:0007669"/>
    <property type="project" value="TreeGrafter"/>
</dbReference>
<evidence type="ECO:0000256" key="1">
    <source>
        <dbReference type="SAM" id="Phobius"/>
    </source>
</evidence>
<feature type="transmembrane region" description="Helical" evidence="1">
    <location>
        <begin position="962"/>
        <end position="982"/>
    </location>
</feature>
<dbReference type="PANTHER" id="PTHR32063">
    <property type="match status" value="1"/>
</dbReference>
<feature type="transmembrane region" description="Helical" evidence="1">
    <location>
        <begin position="469"/>
        <end position="493"/>
    </location>
</feature>
<dbReference type="Proteomes" id="UP000346198">
    <property type="component" value="Unassembled WGS sequence"/>
</dbReference>
<dbReference type="Gene3D" id="3.30.70.1320">
    <property type="entry name" value="Multidrug efflux transporter AcrB pore domain like"/>
    <property type="match status" value="1"/>
</dbReference>
<dbReference type="InterPro" id="IPR027463">
    <property type="entry name" value="AcrB_DN_DC_subdom"/>
</dbReference>
<accession>A0A6C2UNS2</accession>
<dbReference type="EMBL" id="CAAHFH010000002">
    <property type="protein sequence ID" value="VGO20987.1"/>
    <property type="molecule type" value="Genomic_DNA"/>
</dbReference>
<feature type="transmembrane region" description="Helical" evidence="1">
    <location>
        <begin position="403"/>
        <end position="425"/>
    </location>
</feature>
<evidence type="ECO:0000313" key="2">
    <source>
        <dbReference type="EMBL" id="VGO20987.1"/>
    </source>
</evidence>
<dbReference type="GO" id="GO:0005886">
    <property type="term" value="C:plasma membrane"/>
    <property type="evidence" value="ECO:0007669"/>
    <property type="project" value="TreeGrafter"/>
</dbReference>
<dbReference type="RefSeq" id="WP_136062480.1">
    <property type="nucleotide sequence ID" value="NZ_CAAHFH010000002.1"/>
</dbReference>
<feature type="transmembrane region" description="Helical" evidence="1">
    <location>
        <begin position="21"/>
        <end position="43"/>
    </location>
</feature>
<gene>
    <name evidence="2" type="primary">czcA_3</name>
    <name evidence="2" type="ORF">SCARR_03056</name>
</gene>
<keyword evidence="1" id="KW-0472">Membrane</keyword>
<feature type="transmembrane region" description="Helical" evidence="1">
    <location>
        <begin position="346"/>
        <end position="364"/>
    </location>
</feature>
<sequence>MKNQPSSLIEKEGSLLGRFAVRHALSIVFVSVALCLGGIYSALQVPSSVFPQTNFPRVAILIDSGVMPGDEMMARITRPIEEVMKDIPGAERVRSSTGRGAAEISVYFDWKTDMKQAELFVLGRLSQIRGSLPAEAETSVYRMTFSSFPILGVSLTSDTRDLVQLSETARYDLKPRFLGIPGVARVDLVGGRAAEYHITVDPVRLKSFGLTMQDIADALEQNNLITPAGMHEENHALYLTVLDGRIASPEALEDFVLQTPDGHPLRIADIGTVARGPEPVYNLVTADGQNAVLLNIRSQPDGSTLDIARELKRQLKELGTELPPDMKLAFFYDQSEIVKESVRSTWEALLLGIFLSTVVLYLFLKQVGTTFVAILVIPISVLITLLVLKLGGMSFNMMTLGGIAAAIGAIIDDSIVVVEAIATHISRGMKRLEAVKQTIGEISKPLLASTLTPVVVFIPLAFLDGITGVFFRSLAITMVVSLLTSLVLAVTLIPSVGAWIIRAKETDGEEAGGPVLRAIIRGYEKAVRGALGHRGLTVGFCLLLVAAGIALYPRLGSEFLPPMDEGGFVIDYVAPPGTSLKETNRELMKAEEILVSLPEVESYSRRTGARLALAVAEPHTGDFLVKLKNDRERATDEVMSELRRKFNTVAPLVEWEFPTVLGDLIGDLAWAPDPIEIRLFSTDVDFLKRKAPQVEEMIQAIPGIVDTFNGLVYTGNDISFRMREADARRYGLDTTAVAATLRAAMIGTTATAILEGDRVVDIRITADARKLATMAELRELPLRTPDGEIVKLSQVADLVIAPGQIELHRDNMKQSVSVTARLEGRDMGSAVHDIIAKLRQDPELPAGSFEIGGLYLQQQEAFRNLLAVLAMAIVLVFTVLLFEFRNFAAPVAIMLGALLALFGTVAALLLTGISLNIVSFLGAIIGIGIVAKNGILMLDMVDHLVEGGQPLTEALVHSGRRRLRPVLMTSLTTLLGMLPIAYGMGSGADMLRPLAVAVMGALTTSVLLSLIATPVFYHLLVSFKPRG</sequence>
<dbReference type="Gene3D" id="3.30.70.1430">
    <property type="entry name" value="Multidrug efflux transporter AcrB pore domain"/>
    <property type="match status" value="2"/>
</dbReference>
<dbReference type="InterPro" id="IPR001036">
    <property type="entry name" value="Acrflvin-R"/>
</dbReference>
<feature type="transmembrane region" description="Helical" evidence="1">
    <location>
        <begin position="891"/>
        <end position="911"/>
    </location>
</feature>
<feature type="transmembrane region" description="Helical" evidence="1">
    <location>
        <begin position="371"/>
        <end position="391"/>
    </location>
</feature>
<reference evidence="2 3" key="1">
    <citation type="submission" date="2019-04" db="EMBL/GenBank/DDBJ databases">
        <authorList>
            <person name="Van Vliet M D."/>
        </authorList>
    </citation>
    <scope>NUCLEOTIDE SEQUENCE [LARGE SCALE GENOMIC DNA]</scope>
    <source>
        <strain evidence="2 3">F21</strain>
    </source>
</reference>
<dbReference type="SUPFAM" id="SSF82866">
    <property type="entry name" value="Multidrug efflux transporter AcrB transmembrane domain"/>
    <property type="match status" value="2"/>
</dbReference>
<evidence type="ECO:0000313" key="3">
    <source>
        <dbReference type="Proteomes" id="UP000346198"/>
    </source>
</evidence>
<protein>
    <submittedName>
        <fullName evidence="2">Cobalt-zinc-cadmium resistance protein CzcA</fullName>
    </submittedName>
</protein>
<keyword evidence="3" id="KW-1185">Reference proteome</keyword>
<feature type="transmembrane region" description="Helical" evidence="1">
    <location>
        <begin position="994"/>
        <end position="1020"/>
    </location>
</feature>
<name>A0A6C2UNS2_9BACT</name>
<dbReference type="AlphaFoldDB" id="A0A6C2UNS2"/>
<dbReference type="Gene3D" id="1.20.1640.10">
    <property type="entry name" value="Multidrug efflux transporter AcrB transmembrane domain"/>
    <property type="match status" value="2"/>
</dbReference>
<dbReference type="Pfam" id="PF00873">
    <property type="entry name" value="ACR_tran"/>
    <property type="match status" value="1"/>
</dbReference>
<feature type="transmembrane region" description="Helical" evidence="1">
    <location>
        <begin position="865"/>
        <end position="884"/>
    </location>
</feature>
<organism evidence="2 3">
    <name type="scientific">Pontiella sulfatireligans</name>
    <dbReference type="NCBI Taxonomy" id="2750658"/>
    <lineage>
        <taxon>Bacteria</taxon>
        <taxon>Pseudomonadati</taxon>
        <taxon>Kiritimatiellota</taxon>
        <taxon>Kiritimatiellia</taxon>
        <taxon>Kiritimatiellales</taxon>
        <taxon>Pontiellaceae</taxon>
        <taxon>Pontiella</taxon>
    </lineage>
</organism>
<dbReference type="SUPFAM" id="SSF82714">
    <property type="entry name" value="Multidrug efflux transporter AcrB TolC docking domain, DN and DC subdomains"/>
    <property type="match status" value="2"/>
</dbReference>
<feature type="transmembrane region" description="Helical" evidence="1">
    <location>
        <begin position="446"/>
        <end position="463"/>
    </location>
</feature>
<dbReference type="PANTHER" id="PTHR32063:SF0">
    <property type="entry name" value="SWARMING MOTILITY PROTEIN SWRC"/>
    <property type="match status" value="1"/>
</dbReference>
<feature type="transmembrane region" description="Helical" evidence="1">
    <location>
        <begin position="917"/>
        <end position="941"/>
    </location>
</feature>
<feature type="transmembrane region" description="Helical" evidence="1">
    <location>
        <begin position="535"/>
        <end position="553"/>
    </location>
</feature>
<proteinExistence type="predicted"/>
<keyword evidence="1" id="KW-0812">Transmembrane</keyword>
<dbReference type="Gene3D" id="3.30.70.1440">
    <property type="entry name" value="Multidrug efflux transporter AcrB pore domain"/>
    <property type="match status" value="1"/>
</dbReference>
<dbReference type="Gene3D" id="3.30.2090.10">
    <property type="entry name" value="Multidrug efflux transporter AcrB TolC docking domain, DN and DC subdomains"/>
    <property type="match status" value="2"/>
</dbReference>
<dbReference type="SUPFAM" id="SSF82693">
    <property type="entry name" value="Multidrug efflux transporter AcrB pore domain, PN1, PN2, PC1 and PC2 subdomains"/>
    <property type="match status" value="3"/>
</dbReference>